<evidence type="ECO:0000313" key="1">
    <source>
        <dbReference type="EMBL" id="ODN42586.1"/>
    </source>
</evidence>
<accession>A0ABX3A138</accession>
<organism evidence="1 2">
    <name type="scientific">Piscirickettsia litoralis</name>
    <dbReference type="NCBI Taxonomy" id="1891921"/>
    <lineage>
        <taxon>Bacteria</taxon>
        <taxon>Pseudomonadati</taxon>
        <taxon>Pseudomonadota</taxon>
        <taxon>Gammaproteobacteria</taxon>
        <taxon>Thiotrichales</taxon>
        <taxon>Piscirickettsiaceae</taxon>
        <taxon>Piscirickettsia</taxon>
    </lineage>
</organism>
<proteinExistence type="predicted"/>
<keyword evidence="2" id="KW-1185">Reference proteome</keyword>
<evidence type="ECO:0000313" key="2">
    <source>
        <dbReference type="Proteomes" id="UP000094329"/>
    </source>
</evidence>
<dbReference type="NCBIfam" id="TIGR02565">
    <property type="entry name" value="cas_Csy2"/>
    <property type="match status" value="1"/>
</dbReference>
<dbReference type="Proteomes" id="UP000094329">
    <property type="component" value="Unassembled WGS sequence"/>
</dbReference>
<dbReference type="CDD" id="cd09736">
    <property type="entry name" value="Csy2_I-F"/>
    <property type="match status" value="1"/>
</dbReference>
<name>A0ABX3A138_9GAMM</name>
<dbReference type="InterPro" id="IPR013398">
    <property type="entry name" value="CRISPR-assoc_prot_Csy2"/>
</dbReference>
<reference evidence="1 2" key="1">
    <citation type="submission" date="2016-08" db="EMBL/GenBank/DDBJ databases">
        <title>Draft genome sequence of Candidatus Piscirickettsia litoralis, from seawater.</title>
        <authorList>
            <person name="Wan X."/>
            <person name="Lee A.J."/>
            <person name="Hou S."/>
            <person name="Donachie S.P."/>
        </authorList>
    </citation>
    <scope>NUCLEOTIDE SEQUENCE [LARGE SCALE GENOMIC DNA]</scope>
    <source>
        <strain evidence="1 2">Y2</strain>
    </source>
</reference>
<dbReference type="EMBL" id="MDTU01000001">
    <property type="protein sequence ID" value="ODN42586.1"/>
    <property type="molecule type" value="Genomic_DNA"/>
</dbReference>
<sequence length="288" mass="32636">MLLLPKLRIHNANALSSAYTIGFPAMTAWLGLAHALQRGLAEKFPCKFAGVGVVSHDFNLQTYKGVRDFDSSIIGMASPLKRDGKRASFIEEPRCHLTVSLMIEYEALSFEEAPEYEIVELISKLLNSRLKFAGGDLMSHGKPERMIISDENKFKILKRKLMPGFLLRERRDLMIKSMEKEEGDALDSLLSYLSVHSSCDVVDEKVSWQRIRREKGWIVPIAVGFQGITPLGAAENQRDADTPHRFAESIITLGEFVVPYRLESVDEMLWRYHVNADKSQYVCSQQVI</sequence>
<dbReference type="Pfam" id="PF09614">
    <property type="entry name" value="Cas_Csy2"/>
    <property type="match status" value="1"/>
</dbReference>
<comment type="caution">
    <text evidence="1">The sequence shown here is derived from an EMBL/GenBank/DDBJ whole genome shotgun (WGS) entry which is preliminary data.</text>
</comment>
<protein>
    <submittedName>
        <fullName evidence="1">Type I-F CRISPR-associated protein Csy2</fullName>
    </submittedName>
</protein>
<gene>
    <name evidence="1" type="ORF">BGC07_06120</name>
</gene>